<evidence type="ECO:0000256" key="7">
    <source>
        <dbReference type="ARBA" id="ARBA00022990"/>
    </source>
</evidence>
<keyword evidence="10 14" id="KW-0807">Transducer</keyword>
<dbReference type="Gene3D" id="1.10.238.10">
    <property type="entry name" value="EF-hand"/>
    <property type="match status" value="1"/>
</dbReference>
<evidence type="ECO:0000256" key="3">
    <source>
        <dbReference type="ARBA" id="ARBA00022553"/>
    </source>
</evidence>
<dbReference type="SUPFAM" id="SSF69989">
    <property type="entry name" value="C-terminal domain of PLC-beta"/>
    <property type="match status" value="1"/>
</dbReference>
<dbReference type="GO" id="GO:0048015">
    <property type="term" value="P:phosphatidylinositol-mediated signaling"/>
    <property type="evidence" value="ECO:0007669"/>
    <property type="project" value="TreeGrafter"/>
</dbReference>
<comment type="cofactor">
    <cofactor evidence="16">
        <name>Ca(2+)</name>
        <dbReference type="ChEBI" id="CHEBI:29108"/>
    </cofactor>
    <text evidence="16">Binds 1 Ca(2+) ion per subunit.</text>
</comment>
<dbReference type="PANTHER" id="PTHR10336">
    <property type="entry name" value="PHOSPHOINOSITIDE-SPECIFIC PHOSPHOLIPASE C FAMILY PROTEIN"/>
    <property type="match status" value="1"/>
</dbReference>
<dbReference type="InterPro" id="IPR011992">
    <property type="entry name" value="EF-hand-dom_pair"/>
</dbReference>
<feature type="active site" evidence="15">
    <location>
        <position position="328"/>
    </location>
</feature>
<dbReference type="InterPro" id="IPR037862">
    <property type="entry name" value="PLC-beta_PH"/>
</dbReference>
<dbReference type="InterPro" id="IPR035892">
    <property type="entry name" value="C2_domain_sf"/>
</dbReference>
<evidence type="ECO:0000256" key="1">
    <source>
        <dbReference type="ARBA" id="ARBA00004236"/>
    </source>
</evidence>
<dbReference type="Pfam" id="PF00388">
    <property type="entry name" value="PI-PLC-X"/>
    <property type="match status" value="1"/>
</dbReference>
<dbReference type="CDD" id="cd16211">
    <property type="entry name" value="EFh_PI-PLCbeta4"/>
    <property type="match status" value="1"/>
</dbReference>
<dbReference type="GO" id="GO:0016042">
    <property type="term" value="P:lipid catabolic process"/>
    <property type="evidence" value="ECO:0007669"/>
    <property type="project" value="UniProtKB-KW"/>
</dbReference>
<evidence type="ECO:0000256" key="5">
    <source>
        <dbReference type="ARBA" id="ARBA00022837"/>
    </source>
</evidence>
<dbReference type="PROSITE" id="PS50008">
    <property type="entry name" value="PIPLC_Y_DOMAIN"/>
    <property type="match status" value="1"/>
</dbReference>
<dbReference type="Gene3D" id="3.20.20.190">
    <property type="entry name" value="Phosphatidylinositol (PI) phosphodiesterase"/>
    <property type="match status" value="1"/>
</dbReference>
<dbReference type="SUPFAM" id="SSF47473">
    <property type="entry name" value="EF-hand"/>
    <property type="match status" value="1"/>
</dbReference>
<keyword evidence="16" id="KW-0479">Metal-binding</keyword>
<evidence type="ECO:0000256" key="13">
    <source>
        <dbReference type="ARBA" id="ARBA00055176"/>
    </source>
</evidence>
<feature type="compositionally biased region" description="Polar residues" evidence="18">
    <location>
        <begin position="865"/>
        <end position="889"/>
    </location>
</feature>
<dbReference type="GO" id="GO:0046488">
    <property type="term" value="P:phosphatidylinositol metabolic process"/>
    <property type="evidence" value="ECO:0007669"/>
    <property type="project" value="TreeGrafter"/>
</dbReference>
<evidence type="ECO:0000256" key="15">
    <source>
        <dbReference type="PIRSR" id="PIRSR000956-1"/>
    </source>
</evidence>
<evidence type="ECO:0000256" key="8">
    <source>
        <dbReference type="ARBA" id="ARBA00023098"/>
    </source>
</evidence>
<feature type="binding site" evidence="16">
    <location>
        <position position="409"/>
    </location>
    <ligand>
        <name>Ca(2+)</name>
        <dbReference type="ChEBI" id="CHEBI:29108"/>
    </ligand>
</feature>
<dbReference type="Pfam" id="PF00168">
    <property type="entry name" value="C2"/>
    <property type="match status" value="1"/>
</dbReference>
<keyword evidence="7" id="KW-0007">Acetylation</keyword>
<dbReference type="InterPro" id="IPR053945">
    <property type="entry name" value="PLCB1-4-like_EFh"/>
</dbReference>
<feature type="compositionally biased region" description="Polar residues" evidence="18">
    <location>
        <begin position="1043"/>
        <end position="1057"/>
    </location>
</feature>
<dbReference type="GO" id="GO:0005886">
    <property type="term" value="C:plasma membrane"/>
    <property type="evidence" value="ECO:0007669"/>
    <property type="project" value="UniProtKB-SubCell"/>
</dbReference>
<evidence type="ECO:0000313" key="22">
    <source>
        <dbReference type="Proteomes" id="UP000694621"/>
    </source>
</evidence>
<dbReference type="SUPFAM" id="SSF50729">
    <property type="entry name" value="PH domain-like"/>
    <property type="match status" value="1"/>
</dbReference>
<feature type="domain" description="PI-PLC Y-box" evidence="20">
    <location>
        <begin position="549"/>
        <end position="665"/>
    </location>
</feature>
<feature type="region of interest" description="Disordered" evidence="18">
    <location>
        <begin position="848"/>
        <end position="898"/>
    </location>
</feature>
<keyword evidence="2" id="KW-1003">Cell membrane</keyword>
<dbReference type="InterPro" id="IPR017946">
    <property type="entry name" value="PLC-like_Pdiesterase_TIM-brl"/>
</dbReference>
<feature type="region of interest" description="Disordered" evidence="18">
    <location>
        <begin position="500"/>
        <end position="527"/>
    </location>
</feature>
<keyword evidence="17" id="KW-0175">Coiled coil</keyword>
<evidence type="ECO:0000259" key="20">
    <source>
        <dbReference type="PROSITE" id="PS50008"/>
    </source>
</evidence>
<dbReference type="Pfam" id="PF17787">
    <property type="entry name" value="PH_14"/>
    <property type="match status" value="1"/>
</dbReference>
<dbReference type="FunFam" id="1.10.238.10:FF:000024">
    <property type="entry name" value="1-phosphatidylinositol 4,5-bisphosphate phosphodiesterase"/>
    <property type="match status" value="1"/>
</dbReference>
<evidence type="ECO:0000313" key="21">
    <source>
        <dbReference type="Ensembl" id="ENSAMXP00005025983.1"/>
    </source>
</evidence>
<keyword evidence="4 14" id="KW-0378">Hydrolase</keyword>
<protein>
    <recommendedName>
        <fullName evidence="14">1-phosphatidylinositol 4,5-bisphosphate phosphodiesterase</fullName>
        <ecNumber evidence="14">3.1.4.11</ecNumber>
    </recommendedName>
</protein>
<dbReference type="InterPro" id="IPR000909">
    <property type="entry name" value="PLipase_C_PInositol-sp_X_dom"/>
</dbReference>
<dbReference type="Gene3D" id="2.60.40.150">
    <property type="entry name" value="C2 domain"/>
    <property type="match status" value="1"/>
</dbReference>
<evidence type="ECO:0000256" key="12">
    <source>
        <dbReference type="ARBA" id="ARBA00023726"/>
    </source>
</evidence>
<dbReference type="SMART" id="SM00148">
    <property type="entry name" value="PLCXc"/>
    <property type="match status" value="1"/>
</dbReference>
<dbReference type="EC" id="3.1.4.11" evidence="14"/>
<dbReference type="CDD" id="cd08591">
    <property type="entry name" value="PI-PLCc_beta"/>
    <property type="match status" value="1"/>
</dbReference>
<dbReference type="SMART" id="SM00149">
    <property type="entry name" value="PLCYc"/>
    <property type="match status" value="1"/>
</dbReference>
<keyword evidence="6 14" id="KW-0442">Lipid degradation</keyword>
<dbReference type="GO" id="GO:0051209">
    <property type="term" value="P:release of sequestered calcium ion into cytosol"/>
    <property type="evidence" value="ECO:0007669"/>
    <property type="project" value="TreeGrafter"/>
</dbReference>
<feature type="active site" evidence="15">
    <location>
        <position position="375"/>
    </location>
</feature>
<feature type="domain" description="C2" evidence="19">
    <location>
        <begin position="666"/>
        <end position="793"/>
    </location>
</feature>
<dbReference type="SMART" id="SM00239">
    <property type="entry name" value="C2"/>
    <property type="match status" value="1"/>
</dbReference>
<feature type="coiled-coil region" evidence="17">
    <location>
        <begin position="1079"/>
        <end position="1116"/>
    </location>
</feature>
<feature type="binding site" evidence="16">
    <location>
        <position position="329"/>
    </location>
    <ligand>
        <name>Ca(2+)</name>
        <dbReference type="ChEBI" id="CHEBI:29108"/>
    </ligand>
</feature>
<dbReference type="PROSITE" id="PS50004">
    <property type="entry name" value="C2"/>
    <property type="match status" value="1"/>
</dbReference>
<dbReference type="InterPro" id="IPR000008">
    <property type="entry name" value="C2_dom"/>
</dbReference>
<dbReference type="GO" id="GO:0004435">
    <property type="term" value="F:phosphatidylinositol-4,5-bisphosphate phospholipase C activity"/>
    <property type="evidence" value="ECO:0007669"/>
    <property type="project" value="UniProtKB-UniRule"/>
</dbReference>
<feature type="compositionally biased region" description="Basic and acidic residues" evidence="18">
    <location>
        <begin position="1058"/>
        <end position="1072"/>
    </location>
</feature>
<dbReference type="GO" id="GO:0005509">
    <property type="term" value="F:calcium ion binding"/>
    <property type="evidence" value="ECO:0007669"/>
    <property type="project" value="UniProtKB-UniRule"/>
</dbReference>
<comment type="function">
    <text evidence="13">Activated phosphatidylinositol-specific phospholipase C enzymes catalyze the production of the second messenger molecules diacylglycerol (DAG) and inositol 1,4,5-trisphosphate (IP3) involved in G-protein coupled receptor signaling pathways. PLCB4 is a direct effector of the endothelin receptor signaling pathway that plays an essential role in lower jaw and middle ear structures development.</text>
</comment>
<proteinExistence type="predicted"/>
<evidence type="ECO:0000256" key="14">
    <source>
        <dbReference type="PIRNR" id="PIRNR000956"/>
    </source>
</evidence>
<evidence type="ECO:0000256" key="2">
    <source>
        <dbReference type="ARBA" id="ARBA00022475"/>
    </source>
</evidence>
<dbReference type="PANTHER" id="PTHR10336:SF36">
    <property type="entry name" value="1-PHOSPHATIDYLINOSITOL 4,5-BISPHOSPHATE PHOSPHODIESTERASE BETA-4"/>
    <property type="match status" value="1"/>
</dbReference>
<dbReference type="InterPro" id="IPR016280">
    <property type="entry name" value="PLC-beta"/>
</dbReference>
<dbReference type="Ensembl" id="ENSAMXT00005028615.1">
    <property type="protein sequence ID" value="ENSAMXP00005025983.1"/>
    <property type="gene ID" value="ENSAMXG00005012884.1"/>
</dbReference>
<evidence type="ECO:0000256" key="16">
    <source>
        <dbReference type="PIRSR" id="PIRSR000956-2"/>
    </source>
</evidence>
<feature type="region of interest" description="Disordered" evidence="18">
    <location>
        <begin position="1041"/>
        <end position="1073"/>
    </location>
</feature>
<dbReference type="Gene3D" id="1.20.1230.10">
    <property type="entry name" value="Phospholipase C beta, distal C-terminal domain"/>
    <property type="match status" value="1"/>
</dbReference>
<keyword evidence="8 14" id="KW-0443">Lipid metabolism</keyword>
<keyword evidence="3" id="KW-0597">Phosphoprotein</keyword>
<dbReference type="AlphaFoldDB" id="A0A8B9JTZ3"/>
<dbReference type="FunFam" id="1.20.1230.10:FF:000002">
    <property type="entry name" value="1-phosphatidylinositol 4,5-bisphosphate phosphodiesterase"/>
    <property type="match status" value="1"/>
</dbReference>
<feature type="compositionally biased region" description="Acidic residues" evidence="18">
    <location>
        <begin position="500"/>
        <end position="512"/>
    </location>
</feature>
<evidence type="ECO:0000256" key="10">
    <source>
        <dbReference type="ARBA" id="ARBA00023224"/>
    </source>
</evidence>
<dbReference type="SUPFAM" id="SSF51695">
    <property type="entry name" value="PLC-like phosphodiesterases"/>
    <property type="match status" value="1"/>
</dbReference>
<dbReference type="InterPro" id="IPR001192">
    <property type="entry name" value="PI-PLC_fam"/>
</dbReference>
<dbReference type="Gene3D" id="2.30.29.240">
    <property type="match status" value="1"/>
</dbReference>
<feature type="binding site" evidence="16">
    <location>
        <position position="360"/>
    </location>
    <ligand>
        <name>Ca(2+)</name>
        <dbReference type="ChEBI" id="CHEBI:29108"/>
    </ligand>
</feature>
<dbReference type="FunFam" id="2.30.29.240:FF:000001">
    <property type="entry name" value="1-phosphatidylinositol 4,5-bisphosphate phosphodiesterase"/>
    <property type="match status" value="1"/>
</dbReference>
<dbReference type="Proteomes" id="UP000694621">
    <property type="component" value="Unplaced"/>
</dbReference>
<organism evidence="21 22">
    <name type="scientific">Astyanax mexicanus</name>
    <name type="common">Blind cave fish</name>
    <name type="synonym">Astyanax fasciatus mexicanus</name>
    <dbReference type="NCBI Taxonomy" id="7994"/>
    <lineage>
        <taxon>Eukaryota</taxon>
        <taxon>Metazoa</taxon>
        <taxon>Chordata</taxon>
        <taxon>Craniata</taxon>
        <taxon>Vertebrata</taxon>
        <taxon>Euteleostomi</taxon>
        <taxon>Actinopterygii</taxon>
        <taxon>Neopterygii</taxon>
        <taxon>Teleostei</taxon>
        <taxon>Ostariophysi</taxon>
        <taxon>Characiformes</taxon>
        <taxon>Characoidei</taxon>
        <taxon>Acestrorhamphidae</taxon>
        <taxon>Acestrorhamphinae</taxon>
        <taxon>Astyanax</taxon>
    </lineage>
</organism>
<evidence type="ECO:0000256" key="17">
    <source>
        <dbReference type="SAM" id="Coils"/>
    </source>
</evidence>
<dbReference type="InterPro" id="IPR001711">
    <property type="entry name" value="PLipase_C_Pinositol-sp_Y"/>
</dbReference>
<name>A0A8B9JTZ3_ASTMX</name>
<comment type="subcellular location">
    <subcellularLocation>
        <location evidence="1">Cell membrane</location>
    </subcellularLocation>
</comment>
<evidence type="ECO:0000256" key="4">
    <source>
        <dbReference type="ARBA" id="ARBA00022801"/>
    </source>
</evidence>
<dbReference type="SUPFAM" id="SSF49562">
    <property type="entry name" value="C2 domain (Calcium/lipid-binding domain, CaLB)"/>
    <property type="match status" value="1"/>
</dbReference>
<keyword evidence="5 16" id="KW-0106">Calcium</keyword>
<dbReference type="PROSITE" id="PS50007">
    <property type="entry name" value="PIPLC_X_DOMAIN"/>
    <property type="match status" value="1"/>
</dbReference>
<dbReference type="PIRSF" id="PIRSF000956">
    <property type="entry name" value="PLC-beta"/>
    <property type="match status" value="1"/>
</dbReference>
<evidence type="ECO:0000256" key="9">
    <source>
        <dbReference type="ARBA" id="ARBA00023136"/>
    </source>
</evidence>
<accession>A0A8B9JTZ3</accession>
<reference evidence="21" key="1">
    <citation type="submission" date="2025-08" db="UniProtKB">
        <authorList>
            <consortium name="Ensembl"/>
        </authorList>
    </citation>
    <scope>IDENTIFICATION</scope>
</reference>
<evidence type="ECO:0000256" key="18">
    <source>
        <dbReference type="SAM" id="MobiDB-lite"/>
    </source>
</evidence>
<comment type="catalytic activity">
    <reaction evidence="12">
        <text>a 1,2-diacyl-sn-glycero-3-phospho-(1D-myo-inositol) + H2O = 1D-myo-inositol 1-phosphate + a 1,2-diacyl-sn-glycerol + H(+)</text>
        <dbReference type="Rhea" id="RHEA:43484"/>
        <dbReference type="ChEBI" id="CHEBI:15377"/>
        <dbReference type="ChEBI" id="CHEBI:15378"/>
        <dbReference type="ChEBI" id="CHEBI:17815"/>
        <dbReference type="ChEBI" id="CHEBI:57880"/>
        <dbReference type="ChEBI" id="CHEBI:58433"/>
    </reaction>
    <physiologicalReaction direction="left-to-right" evidence="12">
        <dbReference type="Rhea" id="RHEA:43485"/>
    </physiologicalReaction>
</comment>
<dbReference type="Pfam" id="PF22631">
    <property type="entry name" value="PLCB1-4-like_EFh"/>
    <property type="match status" value="1"/>
</dbReference>
<dbReference type="CDD" id="cd13361">
    <property type="entry name" value="PH_PLC_beta"/>
    <property type="match status" value="1"/>
</dbReference>
<evidence type="ECO:0000256" key="11">
    <source>
        <dbReference type="ARBA" id="ARBA00023674"/>
    </source>
</evidence>
<dbReference type="FunFam" id="2.60.40.150:FF:000008">
    <property type="entry name" value="1-phosphatidylinositol 4,5-bisphosphate phosphodiesterase"/>
    <property type="match status" value="1"/>
</dbReference>
<dbReference type="CDD" id="cd00275">
    <property type="entry name" value="C2_PLC_like"/>
    <property type="match status" value="1"/>
</dbReference>
<evidence type="ECO:0000259" key="19">
    <source>
        <dbReference type="PROSITE" id="PS50004"/>
    </source>
</evidence>
<keyword evidence="9" id="KW-0472">Membrane</keyword>
<dbReference type="Pfam" id="PF00387">
    <property type="entry name" value="PI-PLC-Y"/>
    <property type="match status" value="1"/>
</dbReference>
<feature type="binding site" evidence="16">
    <location>
        <position position="358"/>
    </location>
    <ligand>
        <name>Ca(2+)</name>
        <dbReference type="ChEBI" id="CHEBI:29108"/>
    </ligand>
</feature>
<comment type="catalytic activity">
    <reaction evidence="11">
        <text>a 1,2-diacyl-sn-glycero-3-phospho-(1D-myo-inositol-4,5-bisphosphate) + H2O = 1D-myo-inositol 1,4,5-trisphosphate + a 1,2-diacyl-sn-glycerol + H(+)</text>
        <dbReference type="Rhea" id="RHEA:33179"/>
        <dbReference type="ChEBI" id="CHEBI:15377"/>
        <dbReference type="ChEBI" id="CHEBI:15378"/>
        <dbReference type="ChEBI" id="CHEBI:17815"/>
        <dbReference type="ChEBI" id="CHEBI:58456"/>
        <dbReference type="ChEBI" id="CHEBI:203600"/>
        <dbReference type="EC" id="3.1.4.11"/>
    </reaction>
    <physiologicalReaction direction="left-to-right" evidence="11">
        <dbReference type="Rhea" id="RHEA:33180"/>
    </physiologicalReaction>
</comment>
<dbReference type="PRINTS" id="PR00390">
    <property type="entry name" value="PHPHLIPASEC"/>
</dbReference>
<dbReference type="InterPro" id="IPR042531">
    <property type="entry name" value="PLC-beta_C_sf"/>
</dbReference>
<sequence>MTKSYEFNWQKHVPDFLQEGAVFDRLDEDPFVFESSCLFKVDEFGFFLTWKSEGKEGQVLECSLINSVRVGAVPKDPKILSSLEAAGKNEADLEGCIICVCSGPDLVNLSFMYMVADNADTAKKWLEGLKSVIHNFKANNVCPMTCLKKHWMRLSFLTNVNGKIPVRGITRTFGSGKTEKGIFQALKELGLPSGKNDEIDHSMFTFDVFYALTQKICPRTDIEELFKKINGDKTDYLTVDQLVSFLNENQRDPRLNEILFPFYDPKRVMQIIEKYERDEDLKKKGRMSSDGFCRYLMSDENAPVFLDRLDMCQDMDQPLAHYFISSSHNTYLTGRQFGGKSSVEMYRQVLLSGCRCVELDCWDGKGEDQEPIITHGKAMCTDILFKDVIQAIKETAFVTSEYPVILSFENHCSKPQQYKMAKYCEDIFGELLLKQPLEGFPIEPARPLPSPNDLKRKILIKNKRLKPEVEQKQLESFKRHMEAGEMSIPDDEITEISEATEADVTDLSEASDLDNKKKGGDAPEDADAEQQLIASYKYEGATTNIHPYLSAMVNYAQPVKFQSFEIAEEKNIHHNMSSFNESVGLGYLKTNAIEFVNYNKRQMSRIYPKGGRVDSSNYMPQIFWNAGCQMVSLNFQTPDLAMQLNQGKFEYNGACGYLQKPDFMRRSDRMFDPFSETPVDGVIAATCSVQVFSGQFLSDKKIGTYVEVDMYGLPTDTIRKEFRTRMVMNNGLNPAYNEEPFVFRKVILPDLAVLRIAVYDDNNKLIGQRILPLDGLQAGYRHISLRNEGNKPLSLPTVFCNIVLKTYVPDGFGAIVDALSDPKKFLSIAEKRADQMRALGIETSDIADVPNESSKNDKKGKVNQVKANVTPQTSSDMGQTSTATQNNSSETKKGEENQCTDYSIVAEAKMSDHNAMQKSHCTQVDKMVAQHDKEKFTLEKLLEKAIKKRGENNCSELKKETAIKVENLTTDHKAKVKDIVAQHTKEWSEMINSHSTEEQEMKDAHVTQQCEHLKKLLSSVQEQQTMQLKLVHERQSKEMKANQAKTSMENSKAISQDKSIKNKAERERRVRELNSSNTKKFLEERKRLAMKHSKELEQLQKSQREQLEKLEKFNEQVCSHHGHVDVDSNEIIYCI</sequence>
<evidence type="ECO:0000256" key="6">
    <source>
        <dbReference type="ARBA" id="ARBA00022963"/>
    </source>
</evidence>